<comment type="caution">
    <text evidence="4">The sequence shown here is derived from an EMBL/GenBank/DDBJ whole genome shotgun (WGS) entry which is preliminary data.</text>
</comment>
<feature type="region of interest" description="Disordered" evidence="2">
    <location>
        <begin position="356"/>
        <end position="421"/>
    </location>
</feature>
<sequence length="421" mass="45276">MEGRHMGRRHMEGTRKMAPPKPTFWGPYLNEAEARTCLSAFAAQVIGPGTGVIFCDGIGAAYLQQPFYDADGSGLVLVATCRAELPPPPPSPPAGGVWQKIERFFENSMTTLGEQQMRQSEAQLAMGQQEAKWLKEGWTSIHEFVEGHKTAFDGAAVVGDVFGLVAGVVAGFAMVGAGVTLLPALAVLAGFASLALLAEDGRMFVAEIKGDEVRKKQIENSRDYKIIELICPLLLLPDLVASGPRAVASITKTTREVQETREVVDAGEEALNAQRAANDAYQEAHASKLGQNNIKTKVQRMHARANKLARALKAAQERLADAQREFIRLRVLELPAYAGSIYAQGLYAVEPPDYLQDLSHGGPEHAPAGQTSQSPHPLGANPSAHNPMNLLIPKGAERRPPSHAQMSFQVAVSHNAAAAKQ</sequence>
<organism evidence="4 5">
    <name type="scientific">Aliidongia dinghuensis</name>
    <dbReference type="NCBI Taxonomy" id="1867774"/>
    <lineage>
        <taxon>Bacteria</taxon>
        <taxon>Pseudomonadati</taxon>
        <taxon>Pseudomonadota</taxon>
        <taxon>Alphaproteobacteria</taxon>
        <taxon>Rhodospirillales</taxon>
        <taxon>Dongiaceae</taxon>
        <taxon>Aliidongia</taxon>
    </lineage>
</organism>
<keyword evidence="5" id="KW-1185">Reference proteome</keyword>
<evidence type="ECO:0000256" key="2">
    <source>
        <dbReference type="SAM" id="MobiDB-lite"/>
    </source>
</evidence>
<keyword evidence="3" id="KW-0812">Transmembrane</keyword>
<dbReference type="Proteomes" id="UP000646365">
    <property type="component" value="Unassembled WGS sequence"/>
</dbReference>
<gene>
    <name evidence="4" type="ORF">GCM10011611_27890</name>
</gene>
<dbReference type="EMBL" id="BMJQ01000006">
    <property type="protein sequence ID" value="GGF20324.1"/>
    <property type="molecule type" value="Genomic_DNA"/>
</dbReference>
<evidence type="ECO:0000313" key="5">
    <source>
        <dbReference type="Proteomes" id="UP000646365"/>
    </source>
</evidence>
<keyword evidence="1" id="KW-0175">Coiled coil</keyword>
<keyword evidence="3" id="KW-0472">Membrane</keyword>
<proteinExistence type="predicted"/>
<name>A0A8J3E413_9PROT</name>
<reference evidence="4" key="2">
    <citation type="submission" date="2020-09" db="EMBL/GenBank/DDBJ databases">
        <authorList>
            <person name="Sun Q."/>
            <person name="Zhou Y."/>
        </authorList>
    </citation>
    <scope>NUCLEOTIDE SEQUENCE</scope>
    <source>
        <strain evidence="4">CGMCC 1.15725</strain>
    </source>
</reference>
<feature type="transmembrane region" description="Helical" evidence="3">
    <location>
        <begin position="155"/>
        <end position="175"/>
    </location>
</feature>
<protein>
    <submittedName>
        <fullName evidence="4">Uncharacterized protein</fullName>
    </submittedName>
</protein>
<keyword evidence="3" id="KW-1133">Transmembrane helix</keyword>
<reference evidence="4" key="1">
    <citation type="journal article" date="2014" name="Int. J. Syst. Evol. Microbiol.">
        <title>Complete genome sequence of Corynebacterium casei LMG S-19264T (=DSM 44701T), isolated from a smear-ripened cheese.</title>
        <authorList>
            <consortium name="US DOE Joint Genome Institute (JGI-PGF)"/>
            <person name="Walter F."/>
            <person name="Albersmeier A."/>
            <person name="Kalinowski J."/>
            <person name="Ruckert C."/>
        </authorList>
    </citation>
    <scope>NUCLEOTIDE SEQUENCE</scope>
    <source>
        <strain evidence="4">CGMCC 1.15725</strain>
    </source>
</reference>
<evidence type="ECO:0000313" key="4">
    <source>
        <dbReference type="EMBL" id="GGF20324.1"/>
    </source>
</evidence>
<accession>A0A8J3E413</accession>
<evidence type="ECO:0000256" key="3">
    <source>
        <dbReference type="SAM" id="Phobius"/>
    </source>
</evidence>
<evidence type="ECO:0000256" key="1">
    <source>
        <dbReference type="SAM" id="Coils"/>
    </source>
</evidence>
<feature type="coiled-coil region" evidence="1">
    <location>
        <begin position="298"/>
        <end position="332"/>
    </location>
</feature>
<dbReference type="AlphaFoldDB" id="A0A8J3E413"/>